<dbReference type="Gene3D" id="3.40.50.2300">
    <property type="match status" value="1"/>
</dbReference>
<dbReference type="CDD" id="cd02846">
    <property type="entry name" value="PAZ_argonaute_like"/>
    <property type="match status" value="1"/>
</dbReference>
<dbReference type="GO" id="GO:0003723">
    <property type="term" value="F:RNA binding"/>
    <property type="evidence" value="ECO:0007669"/>
    <property type="project" value="InterPro"/>
</dbReference>
<dbReference type="InterPro" id="IPR036397">
    <property type="entry name" value="RNaseH_sf"/>
</dbReference>
<dbReference type="InterPro" id="IPR022783">
    <property type="entry name" value="GCFC_dom"/>
</dbReference>
<dbReference type="Gene3D" id="2.170.260.10">
    <property type="entry name" value="paz domain"/>
    <property type="match status" value="1"/>
</dbReference>
<dbReference type="VEuPathDB" id="FungiDB:BTJ68_13470"/>
<sequence>MAEHKRKWDGDAAGARKAPNLGGGAGKISFAQKMMAKMGYKEGTQTKTLTSAAGLMVPASEAQPQDSEEQKIAKRERLELEAFIEAWHGLQEQKIYIEEHEGQRKVEMDQEEEELGKLVEITGMVEELKLGGQPGSSSREGGSDASSAWERQLQILEKLQDEHKHDIERFALTEAAVGALTPVFKQEMATWDPILEPGVLVKDLERIRTILGVKSSDELTTGAAHLDLDDSNALDLLEAGDSLDKLPPPAAGPAKPIAKEMAKKAEASKPAVPPPPPAVEFKDIVESWCAEEDLTMVPLREADPTTGLPLFRITASATGRGGVIVYIKGDIVWAQKKGEKGVFEPIGLEERLVERAEGKEGEPVPRPDAAITAAEDGLVKTTRDRTFPLGTEGALVPGRRGYGTQGKQITLRANYFAIKTAAELNMPQHEKVWYRYDCEVTPAPSKAKCRRLFDKIFTHPKFRGIVWASDWAKIIVTTEPLDLDGTEWKQKAVIPPEPVPGVKPDAYQGEVPQVVQDAQNRNRVEFKITSTGSFNVRDVINLLQSKSPGAEYAGASEVLQLANIITCKPPNTGNHIRNAGNNRFYPHKGHPGVESYDLGNALEALRGYYASVRPAVGRLLLNLNVTSGAFYKPLPLKDLLAEYGSSKHDMSENFIRMLKVEAVYTKDGQTKPFKKMIKTIVGYSQKPRFGDAKAVKFQYKASNSPDAQPVLTSVFEYFKTHHGITLKLPGEPVLNVGTKADPQYIPVELCTVIAGQPFNRLLQGDQTSEMLKFAARTPNLNAKSIAGTSQDPGNGLMLFRLLNPNDPNGEVVQRTSVKPWGFQVGTDMITVPGRILNNPQIKYGSKSVTPRGGSWNCADVKFARPGRMGKWAVLVVNHNGPKGRALNPQPRDGLAPEPLFSELERFLKKYGLQMTQRQKTQSITLDPLSLQNRATNNRQLEEIFSRAEDHGINFLFVVIPEYDSWLYARIKYFGDVKYGIHTINAIGSKLQKVNGQGMFMGNLALKFNIKSGGVNHHIEGMLGKPLDNKTMLMGIDVTHPSPGSREGAPSISCVVASVDDYLTQWPGDIRTQAGRQEMVDGLEDMVVKRLELWQKYHKNELPAKIILYRDGVSEGQYDQVLLREVPSFHAAFQRKYGAEGKWPKMAVIVVGKRHHTRFYPTSRDHADYTPQREKGSWNPLPGTIVDRHIGNRILGEFWLQAHQGLQGTARPAHYVILKDEIRFEADELQKFTHNMCYLFNRATKAVSICPPAYYADLLCERGRSYLHSTLNENHGTDSSVFDASEEWTGGVHPRLAESTWYI</sequence>
<dbReference type="STRING" id="1157616.A0A1Z5SVJ2"/>
<evidence type="ECO:0000313" key="4">
    <source>
        <dbReference type="EMBL" id="OTA24835.1"/>
    </source>
</evidence>
<dbReference type="OrthoDB" id="10252740at2759"/>
<feature type="region of interest" description="Disordered" evidence="1">
    <location>
        <begin position="1"/>
        <end position="26"/>
    </location>
</feature>
<dbReference type="SUPFAM" id="SSF101690">
    <property type="entry name" value="PAZ domain"/>
    <property type="match status" value="1"/>
</dbReference>
<proteinExistence type="predicted"/>
<reference evidence="4 5" key="1">
    <citation type="submission" date="2017-01" db="EMBL/GenBank/DDBJ databases">
        <title>The recent genome duplication of the halophilic yeast Hortaea werneckii: insights from long-read sequencing.</title>
        <authorList>
            <person name="Sinha S."/>
            <person name="Flibotte S."/>
            <person name="Neira M."/>
            <person name="Lenassi M."/>
            <person name="Gostincar C."/>
            <person name="Stajich J.E."/>
            <person name="Nislow C.E."/>
        </authorList>
    </citation>
    <scope>NUCLEOTIDE SEQUENCE [LARGE SCALE GENOMIC DNA]</scope>
    <source>
        <strain evidence="4 5">EXF-2000</strain>
    </source>
</reference>
<feature type="compositionally biased region" description="Basic and acidic residues" evidence="1">
    <location>
        <begin position="1"/>
        <end position="10"/>
    </location>
</feature>
<dbReference type="InterPro" id="IPR012337">
    <property type="entry name" value="RNaseH-like_sf"/>
</dbReference>
<keyword evidence="5" id="KW-1185">Reference proteome</keyword>
<name>A0A1Z5SVJ2_HORWE</name>
<dbReference type="Proteomes" id="UP000194280">
    <property type="component" value="Unassembled WGS sequence"/>
</dbReference>
<comment type="caution">
    <text evidence="4">The sequence shown here is derived from an EMBL/GenBank/DDBJ whole genome shotgun (WGS) entry which is preliminary data.</text>
</comment>
<dbReference type="CDD" id="cd04657">
    <property type="entry name" value="Piwi_ago-like"/>
    <property type="match status" value="1"/>
</dbReference>
<dbReference type="Gene3D" id="3.30.420.10">
    <property type="entry name" value="Ribonuclease H-like superfamily/Ribonuclease H"/>
    <property type="match status" value="1"/>
</dbReference>
<evidence type="ECO:0000313" key="5">
    <source>
        <dbReference type="Proteomes" id="UP000194280"/>
    </source>
</evidence>
<feature type="domain" description="Piwi" evidence="3">
    <location>
        <begin position="954"/>
        <end position="1267"/>
    </location>
</feature>
<dbReference type="PROSITE" id="PS50822">
    <property type="entry name" value="PIWI"/>
    <property type="match status" value="1"/>
</dbReference>
<dbReference type="SMART" id="SM00950">
    <property type="entry name" value="Piwi"/>
    <property type="match status" value="1"/>
</dbReference>
<dbReference type="InParanoid" id="A0A1Z5SVJ2"/>
<dbReference type="PANTHER" id="PTHR22891">
    <property type="entry name" value="EUKARYOTIC TRANSLATION INITIATION FACTOR 2C"/>
    <property type="match status" value="1"/>
</dbReference>
<feature type="domain" description="PAZ" evidence="2">
    <location>
        <begin position="635"/>
        <end position="754"/>
    </location>
</feature>
<evidence type="ECO:0008006" key="6">
    <source>
        <dbReference type="Google" id="ProtNLM"/>
    </source>
</evidence>
<dbReference type="Pfam" id="PF16486">
    <property type="entry name" value="ArgoN"/>
    <property type="match status" value="1"/>
</dbReference>
<dbReference type="InterPro" id="IPR003100">
    <property type="entry name" value="PAZ_dom"/>
</dbReference>
<dbReference type="InterPro" id="IPR003165">
    <property type="entry name" value="Piwi"/>
</dbReference>
<accession>A0A1Z5SVJ2</accession>
<dbReference type="InterPro" id="IPR014811">
    <property type="entry name" value="ArgoL1"/>
</dbReference>
<dbReference type="InterPro" id="IPR045246">
    <property type="entry name" value="Piwi_ago-like"/>
</dbReference>
<dbReference type="Pfam" id="PF02171">
    <property type="entry name" value="Piwi"/>
    <property type="match status" value="1"/>
</dbReference>
<dbReference type="EMBL" id="MUNK01000227">
    <property type="protein sequence ID" value="OTA24835.1"/>
    <property type="molecule type" value="Genomic_DNA"/>
</dbReference>
<dbReference type="Pfam" id="PF07842">
    <property type="entry name" value="GCFC"/>
    <property type="match status" value="1"/>
</dbReference>
<evidence type="ECO:0000259" key="3">
    <source>
        <dbReference type="PROSITE" id="PS50822"/>
    </source>
</evidence>
<dbReference type="Pfam" id="PF08699">
    <property type="entry name" value="ArgoL1"/>
    <property type="match status" value="1"/>
</dbReference>
<gene>
    <name evidence="4" type="ORF">BTJ68_13470</name>
</gene>
<protein>
    <recommendedName>
        <fullName evidence="6">Piwi domain-containing protein</fullName>
    </recommendedName>
</protein>
<dbReference type="InterPro" id="IPR032474">
    <property type="entry name" value="Argonaute_N"/>
</dbReference>
<evidence type="ECO:0000259" key="2">
    <source>
        <dbReference type="PROSITE" id="PS50821"/>
    </source>
</evidence>
<dbReference type="Pfam" id="PF02170">
    <property type="entry name" value="PAZ"/>
    <property type="match status" value="1"/>
</dbReference>
<organism evidence="4 5">
    <name type="scientific">Hortaea werneckii EXF-2000</name>
    <dbReference type="NCBI Taxonomy" id="1157616"/>
    <lineage>
        <taxon>Eukaryota</taxon>
        <taxon>Fungi</taxon>
        <taxon>Dikarya</taxon>
        <taxon>Ascomycota</taxon>
        <taxon>Pezizomycotina</taxon>
        <taxon>Dothideomycetes</taxon>
        <taxon>Dothideomycetidae</taxon>
        <taxon>Mycosphaerellales</taxon>
        <taxon>Teratosphaeriaceae</taxon>
        <taxon>Hortaea</taxon>
    </lineage>
</organism>
<evidence type="ECO:0000256" key="1">
    <source>
        <dbReference type="SAM" id="MobiDB-lite"/>
    </source>
</evidence>
<dbReference type="SUPFAM" id="SSF53098">
    <property type="entry name" value="Ribonuclease H-like"/>
    <property type="match status" value="1"/>
</dbReference>
<dbReference type="InterPro" id="IPR036085">
    <property type="entry name" value="PAZ_dom_sf"/>
</dbReference>
<dbReference type="SMART" id="SM01163">
    <property type="entry name" value="DUF1785"/>
    <property type="match status" value="1"/>
</dbReference>
<dbReference type="PROSITE" id="PS50821">
    <property type="entry name" value="PAZ"/>
    <property type="match status" value="1"/>
</dbReference>